<dbReference type="KEGG" id="naci:NUH88_14965"/>
<feature type="chain" id="PRO_5039941855" evidence="2">
    <location>
        <begin position="25"/>
        <end position="92"/>
    </location>
</feature>
<evidence type="ECO:0000256" key="1">
    <source>
        <dbReference type="SAM" id="MobiDB-lite"/>
    </source>
</evidence>
<dbReference type="EMBL" id="CP102480">
    <property type="protein sequence ID" value="UUX48704.1"/>
    <property type="molecule type" value="Genomic_DNA"/>
</dbReference>
<evidence type="ECO:0000313" key="3">
    <source>
        <dbReference type="EMBL" id="UUX48704.1"/>
    </source>
</evidence>
<sequence length="92" mass="9833">MMKTKPIILLLALGIAVAAVPVRAASDEAPADTIERGAQLVIDGLRAFFSSIPQYEAPEVLPNGDIIIRRVQPKADDGEPEEKEDDGPGLKL</sequence>
<accession>A0A9J7AMM0</accession>
<feature type="region of interest" description="Disordered" evidence="1">
    <location>
        <begin position="70"/>
        <end position="92"/>
    </location>
</feature>
<proteinExistence type="predicted"/>
<organism evidence="3 4">
    <name type="scientific">Nisaea acidiphila</name>
    <dbReference type="NCBI Taxonomy" id="1862145"/>
    <lineage>
        <taxon>Bacteria</taxon>
        <taxon>Pseudomonadati</taxon>
        <taxon>Pseudomonadota</taxon>
        <taxon>Alphaproteobacteria</taxon>
        <taxon>Rhodospirillales</taxon>
        <taxon>Thalassobaculaceae</taxon>
        <taxon>Nisaea</taxon>
    </lineage>
</organism>
<keyword evidence="4" id="KW-1185">Reference proteome</keyword>
<keyword evidence="2" id="KW-0732">Signal</keyword>
<dbReference type="RefSeq" id="WP_257767206.1">
    <property type="nucleotide sequence ID" value="NZ_CP102480.1"/>
</dbReference>
<reference evidence="3" key="1">
    <citation type="submission" date="2022-08" db="EMBL/GenBank/DDBJ databases">
        <title>Nisaea acidiphila sp. nov., isolated from a marine algal debris and emended description of the genus Nisaea Urios et al. 2008.</title>
        <authorList>
            <person name="Kwon K."/>
        </authorList>
    </citation>
    <scope>NUCLEOTIDE SEQUENCE</scope>
    <source>
        <strain evidence="3">MEBiC11861</strain>
    </source>
</reference>
<feature type="compositionally biased region" description="Acidic residues" evidence="1">
    <location>
        <begin position="78"/>
        <end position="92"/>
    </location>
</feature>
<dbReference type="AlphaFoldDB" id="A0A9J7AMM0"/>
<evidence type="ECO:0000256" key="2">
    <source>
        <dbReference type="SAM" id="SignalP"/>
    </source>
</evidence>
<dbReference type="Proteomes" id="UP001060336">
    <property type="component" value="Chromosome"/>
</dbReference>
<name>A0A9J7AMM0_9PROT</name>
<feature type="signal peptide" evidence="2">
    <location>
        <begin position="1"/>
        <end position="24"/>
    </location>
</feature>
<evidence type="ECO:0000313" key="4">
    <source>
        <dbReference type="Proteomes" id="UP001060336"/>
    </source>
</evidence>
<protein>
    <submittedName>
        <fullName evidence="3">Uncharacterized protein</fullName>
    </submittedName>
</protein>
<gene>
    <name evidence="3" type="ORF">NUH88_14965</name>
</gene>